<dbReference type="Proteomes" id="UP000032675">
    <property type="component" value="Unassembled WGS sequence"/>
</dbReference>
<evidence type="ECO:0000313" key="2">
    <source>
        <dbReference type="Proteomes" id="UP000032675"/>
    </source>
</evidence>
<comment type="caution">
    <text evidence="1">The sequence shown here is derived from an EMBL/GenBank/DDBJ whole genome shotgun (WGS) entry which is preliminary data.</text>
</comment>
<gene>
    <name evidence="1" type="ORF">Geu3261_0160_002</name>
</gene>
<sequence>MPGVWDHDGMDTAVPFQQAKDSHLSGSAPTSFSFAMSAEIALIDFDLT</sequence>
<organism evidence="1 2">
    <name type="scientific">Komagataeibacter europaeus NBRC 3261</name>
    <dbReference type="NCBI Taxonomy" id="1234669"/>
    <lineage>
        <taxon>Bacteria</taxon>
        <taxon>Pseudomonadati</taxon>
        <taxon>Pseudomonadota</taxon>
        <taxon>Alphaproteobacteria</taxon>
        <taxon>Acetobacterales</taxon>
        <taxon>Acetobacteraceae</taxon>
        <taxon>Komagataeibacter</taxon>
    </lineage>
</organism>
<evidence type="ECO:0000313" key="1">
    <source>
        <dbReference type="EMBL" id="GAN97277.1"/>
    </source>
</evidence>
<protein>
    <submittedName>
        <fullName evidence="1">Uncharacterized protein</fullName>
    </submittedName>
</protein>
<reference evidence="1 2" key="1">
    <citation type="submission" date="2012-11" db="EMBL/GenBank/DDBJ databases">
        <title>Whole genome sequence of Gluconacetobacter europaeus NBRC3261.</title>
        <authorList>
            <person name="Azuma Y."/>
            <person name="Higashiura N."/>
            <person name="Hirakawa H."/>
            <person name="Matsushita K."/>
        </authorList>
    </citation>
    <scope>NUCLEOTIDE SEQUENCE [LARGE SCALE GENOMIC DNA]</scope>
    <source>
        <strain evidence="1 2">NBRC 3261</strain>
    </source>
</reference>
<accession>A0A0D6Q146</accession>
<dbReference type="AlphaFoldDB" id="A0A0D6Q146"/>
<proteinExistence type="predicted"/>
<dbReference type="EMBL" id="BANI01000141">
    <property type="protein sequence ID" value="GAN97277.1"/>
    <property type="molecule type" value="Genomic_DNA"/>
</dbReference>
<name>A0A0D6Q146_KOMEU</name>